<comment type="caution">
    <text evidence="25">The sequence shown here is derived from an EMBL/GenBank/DDBJ whole genome shotgun (WGS) entry which is preliminary data.</text>
</comment>
<dbReference type="Pfam" id="PF01148">
    <property type="entry name" value="CTP_transf_1"/>
    <property type="match status" value="1"/>
</dbReference>
<gene>
    <name evidence="25" type="ORF">LOC71_21100</name>
</gene>
<evidence type="ECO:0000313" key="25">
    <source>
        <dbReference type="EMBL" id="MCC9644780.1"/>
    </source>
</evidence>
<evidence type="ECO:0000256" key="3">
    <source>
        <dbReference type="ARBA" id="ARBA00005119"/>
    </source>
</evidence>
<sequence>MLIDRLRSAAVLITIAVVCLFVDARVSTQGTEGLTLIPLLLFFALGTTWDITSLLIQSGRSVWRAGCMIAVTSMSLAPAIPNIVNAVSDAANGALDPYPVDCPIGRLGWVVTMAVASLFALLIREMWTYGLPATNDSQPSADTSASILKEADPIKDDGPSHGTDSSANLDASPFSASIDRTMRAAFVSMYIGLPMSLLFATRSLGSSVSPLWGLAALLAFIATTKSADAGAYFSGKLLGRNKLIPRLSPGKTWEGAVGGVIASTLVAMACLHWLFPAMLPSGCAPSITWAFVLGPALSISGMVGDLAESMFKRDCGAKDSGNWLPGLGGVWDVTDSLIAAILPAFLCLSAAA</sequence>
<evidence type="ECO:0000256" key="4">
    <source>
        <dbReference type="ARBA" id="ARBA00005189"/>
    </source>
</evidence>
<dbReference type="EMBL" id="JAJKFW010000060">
    <property type="protein sequence ID" value="MCC9644780.1"/>
    <property type="molecule type" value="Genomic_DNA"/>
</dbReference>
<protein>
    <recommendedName>
        <fullName evidence="7">Phosphatidate cytidylyltransferase</fullName>
        <ecNumber evidence="6">2.7.7.41</ecNumber>
    </recommendedName>
    <alternativeName>
        <fullName evidence="20">CDP-DAG synthase</fullName>
    </alternativeName>
    <alternativeName>
        <fullName evidence="22">CDP-DG synthase</fullName>
    </alternativeName>
    <alternativeName>
        <fullName evidence="18">CDP-diacylglycerol synthase</fullName>
    </alternativeName>
    <alternativeName>
        <fullName evidence="21">CDP-diglyceride pyrophosphorylase</fullName>
    </alternativeName>
    <alternativeName>
        <fullName evidence="23">CDP-diglyceride synthase</fullName>
    </alternativeName>
    <alternativeName>
        <fullName evidence="19">CTP:phosphatidate cytidylyltransferase</fullName>
    </alternativeName>
</protein>
<evidence type="ECO:0000256" key="24">
    <source>
        <dbReference type="SAM" id="Phobius"/>
    </source>
</evidence>
<feature type="transmembrane region" description="Helical" evidence="24">
    <location>
        <begin position="255"/>
        <end position="275"/>
    </location>
</feature>
<comment type="pathway">
    <text evidence="3">Phospholipid metabolism; CDP-diacylglycerol biosynthesis; CDP-diacylglycerol from sn-glycerol 3-phosphate: step 3/3.</text>
</comment>
<feature type="transmembrane region" description="Helical" evidence="24">
    <location>
        <begin position="63"/>
        <end position="84"/>
    </location>
</feature>
<evidence type="ECO:0000256" key="16">
    <source>
        <dbReference type="ARBA" id="ARBA00023209"/>
    </source>
</evidence>
<feature type="transmembrane region" description="Helical" evidence="24">
    <location>
        <begin position="184"/>
        <end position="205"/>
    </location>
</feature>
<keyword evidence="16" id="KW-0594">Phospholipid biosynthesis</keyword>
<evidence type="ECO:0000313" key="26">
    <source>
        <dbReference type="Proteomes" id="UP001430306"/>
    </source>
</evidence>
<dbReference type="RefSeq" id="WP_230276475.1">
    <property type="nucleotide sequence ID" value="NZ_JAJKFW010000060.1"/>
</dbReference>
<keyword evidence="15 24" id="KW-0472">Membrane</keyword>
<evidence type="ECO:0000256" key="2">
    <source>
        <dbReference type="ARBA" id="ARBA00004651"/>
    </source>
</evidence>
<dbReference type="GO" id="GO:0016779">
    <property type="term" value="F:nucleotidyltransferase activity"/>
    <property type="evidence" value="ECO:0007669"/>
    <property type="project" value="UniProtKB-KW"/>
</dbReference>
<evidence type="ECO:0000256" key="23">
    <source>
        <dbReference type="ARBA" id="ARBA00033406"/>
    </source>
</evidence>
<evidence type="ECO:0000256" key="1">
    <source>
        <dbReference type="ARBA" id="ARBA00001698"/>
    </source>
</evidence>
<proteinExistence type="inferred from homology"/>
<feature type="transmembrane region" description="Helical" evidence="24">
    <location>
        <begin position="287"/>
        <end position="307"/>
    </location>
</feature>
<feature type="transmembrane region" description="Helical" evidence="24">
    <location>
        <begin position="104"/>
        <end position="123"/>
    </location>
</feature>
<feature type="transmembrane region" description="Helical" evidence="24">
    <location>
        <begin position="211"/>
        <end position="234"/>
    </location>
</feature>
<evidence type="ECO:0000256" key="22">
    <source>
        <dbReference type="ARBA" id="ARBA00032743"/>
    </source>
</evidence>
<organism evidence="25 26">
    <name type="scientific">Rhodopirellula halodulae</name>
    <dbReference type="NCBI Taxonomy" id="2894198"/>
    <lineage>
        <taxon>Bacteria</taxon>
        <taxon>Pseudomonadati</taxon>
        <taxon>Planctomycetota</taxon>
        <taxon>Planctomycetia</taxon>
        <taxon>Pirellulales</taxon>
        <taxon>Pirellulaceae</taxon>
        <taxon>Rhodopirellula</taxon>
    </lineage>
</organism>
<keyword evidence="17" id="KW-1208">Phospholipid metabolism</keyword>
<evidence type="ECO:0000256" key="21">
    <source>
        <dbReference type="ARBA" id="ARBA00032396"/>
    </source>
</evidence>
<dbReference type="EC" id="2.7.7.41" evidence="6"/>
<keyword evidence="14" id="KW-0443">Lipid metabolism</keyword>
<dbReference type="PANTHER" id="PTHR46382">
    <property type="entry name" value="PHOSPHATIDATE CYTIDYLYLTRANSFERASE"/>
    <property type="match status" value="1"/>
</dbReference>
<evidence type="ECO:0000256" key="11">
    <source>
        <dbReference type="ARBA" id="ARBA00022692"/>
    </source>
</evidence>
<keyword evidence="8" id="KW-1003">Cell membrane</keyword>
<evidence type="ECO:0000256" key="6">
    <source>
        <dbReference type="ARBA" id="ARBA00012487"/>
    </source>
</evidence>
<evidence type="ECO:0000256" key="17">
    <source>
        <dbReference type="ARBA" id="ARBA00023264"/>
    </source>
</evidence>
<comment type="pathway">
    <text evidence="4">Lipid metabolism.</text>
</comment>
<evidence type="ECO:0000256" key="18">
    <source>
        <dbReference type="ARBA" id="ARBA00029893"/>
    </source>
</evidence>
<evidence type="ECO:0000256" key="14">
    <source>
        <dbReference type="ARBA" id="ARBA00023098"/>
    </source>
</evidence>
<evidence type="ECO:0000256" key="10">
    <source>
        <dbReference type="ARBA" id="ARBA00022679"/>
    </source>
</evidence>
<keyword evidence="11 24" id="KW-0812">Transmembrane</keyword>
<evidence type="ECO:0000256" key="9">
    <source>
        <dbReference type="ARBA" id="ARBA00022516"/>
    </source>
</evidence>
<reference evidence="25" key="1">
    <citation type="submission" date="2021-11" db="EMBL/GenBank/DDBJ databases">
        <title>Genome sequence.</title>
        <authorList>
            <person name="Sun Q."/>
        </authorList>
    </citation>
    <scope>NUCLEOTIDE SEQUENCE</scope>
    <source>
        <strain evidence="25">JC740</strain>
    </source>
</reference>
<evidence type="ECO:0000256" key="8">
    <source>
        <dbReference type="ARBA" id="ARBA00022475"/>
    </source>
</evidence>
<keyword evidence="26" id="KW-1185">Reference proteome</keyword>
<comment type="subcellular location">
    <subcellularLocation>
        <location evidence="2">Cell membrane</location>
        <topology evidence="2">Multi-pass membrane protein</topology>
    </subcellularLocation>
</comment>
<evidence type="ECO:0000256" key="5">
    <source>
        <dbReference type="ARBA" id="ARBA00010185"/>
    </source>
</evidence>
<evidence type="ECO:0000256" key="15">
    <source>
        <dbReference type="ARBA" id="ARBA00023136"/>
    </source>
</evidence>
<evidence type="ECO:0000256" key="19">
    <source>
        <dbReference type="ARBA" id="ARBA00031825"/>
    </source>
</evidence>
<comment type="similarity">
    <text evidence="5">Belongs to the CDS family.</text>
</comment>
<evidence type="ECO:0000256" key="12">
    <source>
        <dbReference type="ARBA" id="ARBA00022695"/>
    </source>
</evidence>
<keyword evidence="9" id="KW-0444">Lipid biosynthesis</keyword>
<evidence type="ECO:0000256" key="20">
    <source>
        <dbReference type="ARBA" id="ARBA00032253"/>
    </source>
</evidence>
<name>A0ABS8NML7_9BACT</name>
<evidence type="ECO:0000256" key="13">
    <source>
        <dbReference type="ARBA" id="ARBA00022989"/>
    </source>
</evidence>
<dbReference type="PANTHER" id="PTHR46382:SF1">
    <property type="entry name" value="PHOSPHATIDATE CYTIDYLYLTRANSFERASE"/>
    <property type="match status" value="1"/>
</dbReference>
<keyword evidence="12 25" id="KW-0548">Nucleotidyltransferase</keyword>
<dbReference type="Proteomes" id="UP001430306">
    <property type="component" value="Unassembled WGS sequence"/>
</dbReference>
<keyword evidence="10" id="KW-0808">Transferase</keyword>
<feature type="transmembrane region" description="Helical" evidence="24">
    <location>
        <begin position="34"/>
        <end position="56"/>
    </location>
</feature>
<keyword evidence="13 24" id="KW-1133">Transmembrane helix</keyword>
<evidence type="ECO:0000256" key="7">
    <source>
        <dbReference type="ARBA" id="ARBA00019373"/>
    </source>
</evidence>
<comment type="catalytic activity">
    <reaction evidence="1">
        <text>a 1,2-diacyl-sn-glycero-3-phosphate + CTP + H(+) = a CDP-1,2-diacyl-sn-glycerol + diphosphate</text>
        <dbReference type="Rhea" id="RHEA:16229"/>
        <dbReference type="ChEBI" id="CHEBI:15378"/>
        <dbReference type="ChEBI" id="CHEBI:33019"/>
        <dbReference type="ChEBI" id="CHEBI:37563"/>
        <dbReference type="ChEBI" id="CHEBI:58332"/>
        <dbReference type="ChEBI" id="CHEBI:58608"/>
        <dbReference type="EC" id="2.7.7.41"/>
    </reaction>
</comment>
<accession>A0ABS8NML7</accession>